<reference evidence="1 2" key="1">
    <citation type="submission" date="2010-08" db="EMBL/GenBank/DDBJ databases">
        <authorList>
            <consortium name="US DOE Joint Genome Institute (JGI-PGF)"/>
            <person name="Lucas S."/>
            <person name="Copeland A."/>
            <person name="Lapidus A."/>
            <person name="Cheng J.-F."/>
            <person name="Bruce D."/>
            <person name="Goodwin L."/>
            <person name="Pitluck S."/>
            <person name="Land M.L."/>
            <person name="Hauser L."/>
            <person name="Chang Y.-J."/>
            <person name="Anderson I.J."/>
            <person name="Johnson E."/>
            <person name="Mulhopadhyay B."/>
            <person name="Kyrpides N."/>
            <person name="Woyke T.J."/>
        </authorList>
    </citation>
    <scope>NUCLEOTIDE SEQUENCE [LARGE SCALE GENOMIC DNA]</scope>
    <source>
        <strain evidence="1 2">6</strain>
    </source>
</reference>
<dbReference type="HOGENOM" id="CLU_095329_0_0_9"/>
<evidence type="ECO:0000313" key="2">
    <source>
        <dbReference type="Proteomes" id="UP000005753"/>
    </source>
</evidence>
<protein>
    <submittedName>
        <fullName evidence="1">Putative DNA alkylation repair enzyme</fullName>
    </submittedName>
</protein>
<dbReference type="SUPFAM" id="SSF48371">
    <property type="entry name" value="ARM repeat"/>
    <property type="match status" value="1"/>
</dbReference>
<organism evidence="1 2">
    <name type="scientific">Eubacterium cellulosolvens (strain ATCC 43171 / JCM 9499 / 6)</name>
    <name type="common">Cillobacterium cellulosolvens</name>
    <dbReference type="NCBI Taxonomy" id="633697"/>
    <lineage>
        <taxon>Bacteria</taxon>
        <taxon>Bacillati</taxon>
        <taxon>Bacillota</taxon>
        <taxon>Clostridia</taxon>
        <taxon>Eubacteriales</taxon>
        <taxon>Eubacteriaceae</taxon>
        <taxon>Eubacterium</taxon>
    </lineage>
</organism>
<dbReference type="Proteomes" id="UP000005753">
    <property type="component" value="Chromosome"/>
</dbReference>
<dbReference type="PANTHER" id="PTHR34070">
    <property type="entry name" value="ARMADILLO-TYPE FOLD"/>
    <property type="match status" value="1"/>
</dbReference>
<accession>I5AQB5</accession>
<sequence length="231" mass="27694">MIMEEIRNELFTMQDEKYRDFQAKLIPTVEPEDIIGVRTPELRKYAGRLLKRDDVQEFLDDLPHKFFEENQLHAFILSGMKDYGKCVAEVSRFLPYVNNWATCDQLSPKIFRKNKKDLLTHIEEWIRAEETYMIRFGIGMLMAHFLDEDFDSRYPEMVAAVNTEEYYVKMMIAWYFATALAKQYDAILPYIENQRLDEWTHNKTIQKAVESFRITPEQKGYLKQYRKKRGK</sequence>
<proteinExistence type="predicted"/>
<dbReference type="Pfam" id="PF08713">
    <property type="entry name" value="DNA_alkylation"/>
    <property type="match status" value="1"/>
</dbReference>
<dbReference type="OrthoDB" id="9784740at2"/>
<dbReference type="InterPro" id="IPR016024">
    <property type="entry name" value="ARM-type_fold"/>
</dbReference>
<dbReference type="AlphaFoldDB" id="I5AQB5"/>
<evidence type="ECO:0000313" key="1">
    <source>
        <dbReference type="EMBL" id="EIM55988.1"/>
    </source>
</evidence>
<dbReference type="EMBL" id="CM001487">
    <property type="protein sequence ID" value="EIM55988.1"/>
    <property type="molecule type" value="Genomic_DNA"/>
</dbReference>
<dbReference type="PANTHER" id="PTHR34070:SF1">
    <property type="entry name" value="DNA ALKYLATION REPAIR PROTEIN"/>
    <property type="match status" value="1"/>
</dbReference>
<dbReference type="InterPro" id="IPR014825">
    <property type="entry name" value="DNA_alkylation"/>
</dbReference>
<dbReference type="eggNOG" id="COG4912">
    <property type="taxonomic scope" value="Bacteria"/>
</dbReference>
<gene>
    <name evidence="1" type="ORF">EubceDRAFT1_0125</name>
</gene>
<keyword evidence="2" id="KW-1185">Reference proteome</keyword>
<dbReference type="Gene3D" id="1.25.10.90">
    <property type="match status" value="1"/>
</dbReference>
<dbReference type="CDD" id="cd06561">
    <property type="entry name" value="AlkD_like"/>
    <property type="match status" value="1"/>
</dbReference>
<name>I5AQB5_EUBC6</name>
<reference evidence="1 2" key="2">
    <citation type="submission" date="2012-02" db="EMBL/GenBank/DDBJ databases">
        <title>Improved High-Quality Draft sequence of Eubacterium cellulosolvens 6.</title>
        <authorList>
            <consortium name="US DOE Joint Genome Institute"/>
            <person name="Lucas S."/>
            <person name="Han J."/>
            <person name="Lapidus A."/>
            <person name="Cheng J.-F."/>
            <person name="Goodwin L."/>
            <person name="Pitluck S."/>
            <person name="Peters L."/>
            <person name="Mikhailova N."/>
            <person name="Gu W."/>
            <person name="Detter J.C."/>
            <person name="Han C."/>
            <person name="Tapia R."/>
            <person name="Land M."/>
            <person name="Hauser L."/>
            <person name="Kyrpides N."/>
            <person name="Ivanova N."/>
            <person name="Pagani I."/>
            <person name="Johnson E."/>
            <person name="Mukhopadhyay B."/>
            <person name="Anderson I."/>
            <person name="Woyke T."/>
        </authorList>
    </citation>
    <scope>NUCLEOTIDE SEQUENCE [LARGE SCALE GENOMIC DNA]</scope>
    <source>
        <strain evidence="1 2">6</strain>
    </source>
</reference>